<name>A0A0K2V8R1_LEPSM</name>
<reference evidence="1" key="1">
    <citation type="submission" date="2014-05" db="EMBL/GenBank/DDBJ databases">
        <authorList>
            <person name="Chronopoulou M."/>
        </authorList>
    </citation>
    <scope>NUCLEOTIDE SEQUENCE</scope>
    <source>
        <tissue evidence="1">Whole organism</tissue>
    </source>
</reference>
<organism evidence="1">
    <name type="scientific">Lepeophtheirus salmonis</name>
    <name type="common">Salmon louse</name>
    <name type="synonym">Caligus salmonis</name>
    <dbReference type="NCBI Taxonomy" id="72036"/>
    <lineage>
        <taxon>Eukaryota</taxon>
        <taxon>Metazoa</taxon>
        <taxon>Ecdysozoa</taxon>
        <taxon>Arthropoda</taxon>
        <taxon>Crustacea</taxon>
        <taxon>Multicrustacea</taxon>
        <taxon>Hexanauplia</taxon>
        <taxon>Copepoda</taxon>
        <taxon>Siphonostomatoida</taxon>
        <taxon>Caligidae</taxon>
        <taxon>Lepeophtheirus</taxon>
    </lineage>
</organism>
<accession>A0A0K2V8R1</accession>
<dbReference type="EMBL" id="HACA01029483">
    <property type="protein sequence ID" value="CDW46844.1"/>
    <property type="molecule type" value="Transcribed_RNA"/>
</dbReference>
<sequence>MMTSAIRALL</sequence>
<protein>
    <submittedName>
        <fullName evidence="1">Uncharacterized protein</fullName>
    </submittedName>
</protein>
<evidence type="ECO:0000313" key="1">
    <source>
        <dbReference type="EMBL" id="CDW46844.1"/>
    </source>
</evidence>
<proteinExistence type="predicted"/>